<protein>
    <submittedName>
        <fullName evidence="2">Uncharacterized protein</fullName>
    </submittedName>
</protein>
<dbReference type="PATRIC" id="fig|476272.21.peg.1983"/>
<name>C0CM63_BLAHS</name>
<evidence type="ECO:0000256" key="1">
    <source>
        <dbReference type="SAM" id="MobiDB-lite"/>
    </source>
</evidence>
<feature type="compositionally biased region" description="Polar residues" evidence="1">
    <location>
        <begin position="48"/>
        <end position="60"/>
    </location>
</feature>
<evidence type="ECO:0000313" key="2">
    <source>
        <dbReference type="EMBL" id="EEG49133.1"/>
    </source>
</evidence>
<dbReference type="Proteomes" id="UP000003100">
    <property type="component" value="Unassembled WGS sequence"/>
</dbReference>
<gene>
    <name evidence="2" type="ORF">RUMHYD_01944</name>
</gene>
<dbReference type="AlphaFoldDB" id="C0CM63"/>
<organism evidence="2 3">
    <name type="scientific">Blautia hydrogenotrophica (strain DSM 10507 / JCM 14656 / S5a33)</name>
    <name type="common">Ruminococcus hydrogenotrophicus</name>
    <dbReference type="NCBI Taxonomy" id="476272"/>
    <lineage>
        <taxon>Bacteria</taxon>
        <taxon>Bacillati</taxon>
        <taxon>Bacillota</taxon>
        <taxon>Clostridia</taxon>
        <taxon>Lachnospirales</taxon>
        <taxon>Lachnospiraceae</taxon>
        <taxon>Blautia</taxon>
    </lineage>
</organism>
<feature type="compositionally biased region" description="Polar residues" evidence="1">
    <location>
        <begin position="1"/>
        <end position="18"/>
    </location>
</feature>
<dbReference type="HOGENOM" id="CLU_1375884_0_0_9"/>
<reference evidence="2 3" key="2">
    <citation type="submission" date="2009-02" db="EMBL/GenBank/DDBJ databases">
        <title>Draft genome sequence of Blautia hydrogenotrophica DSM 10507 (Ruminococcus hydrogenotrophicus DSM 10507).</title>
        <authorList>
            <person name="Sudarsanam P."/>
            <person name="Ley R."/>
            <person name="Guruge J."/>
            <person name="Turnbaugh P.J."/>
            <person name="Mahowald M."/>
            <person name="Liep D."/>
            <person name="Gordon J."/>
        </authorList>
    </citation>
    <scope>NUCLEOTIDE SEQUENCE [LARGE SCALE GENOMIC DNA]</scope>
    <source>
        <strain evidence="3">DSM 10507 / JCM 14656 / S5a33</strain>
    </source>
</reference>
<accession>C0CM63</accession>
<feature type="compositionally biased region" description="Basic and acidic residues" evidence="1">
    <location>
        <begin position="74"/>
        <end position="84"/>
    </location>
</feature>
<feature type="region of interest" description="Disordered" evidence="1">
    <location>
        <begin position="44"/>
        <end position="84"/>
    </location>
</feature>
<comment type="caution">
    <text evidence="2">The sequence shown here is derived from an EMBL/GenBank/DDBJ whole genome shotgun (WGS) entry which is preliminary data.</text>
</comment>
<sequence>MAENIESTTMAETESQVIETPGHDTPTVEELMAELAKERAEKAKLKNSFDTASSELSNAKKQLKAKMTAEEQEAEAKKAADEAKDARIQELESKFRTMDYSKRYMGIGMDEKTAESLSELTGELTDTDKFFSALGKFVQAVKKQSGEDALQTYLKDNPDIKAGSGATSKDEASIQFATNLASQKAGRGINEDLLKRLL</sequence>
<reference evidence="2 3" key="1">
    <citation type="submission" date="2009-01" db="EMBL/GenBank/DDBJ databases">
        <authorList>
            <person name="Fulton L."/>
            <person name="Clifton S."/>
            <person name="Fulton B."/>
            <person name="Xu J."/>
            <person name="Minx P."/>
            <person name="Pepin K.H."/>
            <person name="Johnson M."/>
            <person name="Bhonagiri V."/>
            <person name="Nash W.E."/>
            <person name="Mardis E.R."/>
            <person name="Wilson R.K."/>
        </authorList>
    </citation>
    <scope>NUCLEOTIDE SEQUENCE [LARGE SCALE GENOMIC DNA]</scope>
    <source>
        <strain evidence="3">DSM 10507 / JCM 14656 / S5a33</strain>
    </source>
</reference>
<dbReference type="RefSeq" id="WP_005948856.1">
    <property type="nucleotide sequence ID" value="NZ_CP136423.1"/>
</dbReference>
<proteinExistence type="predicted"/>
<dbReference type="GeneID" id="86822321"/>
<feature type="region of interest" description="Disordered" evidence="1">
    <location>
        <begin position="1"/>
        <end position="25"/>
    </location>
</feature>
<evidence type="ECO:0000313" key="3">
    <source>
        <dbReference type="Proteomes" id="UP000003100"/>
    </source>
</evidence>
<keyword evidence="3" id="KW-1185">Reference proteome</keyword>
<dbReference type="EMBL" id="ACBZ01000101">
    <property type="protein sequence ID" value="EEG49133.1"/>
    <property type="molecule type" value="Genomic_DNA"/>
</dbReference>